<evidence type="ECO:0000313" key="3">
    <source>
        <dbReference type="EMBL" id="AAV90671.1"/>
    </source>
</evidence>
<dbReference type="VEuPathDB" id="VectorBase:AALF002334"/>
<sequence length="93" mass="10153">MRHIGGILVGVLAALSLVLLAVEARSDSQGRVCACPRIFMPVCGSDFNTYNNDCLLRCAADSDLGRANHLRKIADQPCDNLADNVEEFIPEEY</sequence>
<protein>
    <submittedName>
        <fullName evidence="3">Putative secreted peptide</fullName>
    </submittedName>
</protein>
<dbReference type="InterPro" id="IPR036058">
    <property type="entry name" value="Kazal_dom_sf"/>
</dbReference>
<dbReference type="AlphaFoldDB" id="Q5MIW1"/>
<dbReference type="SUPFAM" id="SSF100895">
    <property type="entry name" value="Kazal-type serine protease inhibitors"/>
    <property type="match status" value="1"/>
</dbReference>
<dbReference type="PROSITE" id="PS51465">
    <property type="entry name" value="KAZAL_2"/>
    <property type="match status" value="1"/>
</dbReference>
<feature type="chain" id="PRO_5004260051" evidence="1">
    <location>
        <begin position="25"/>
        <end position="93"/>
    </location>
</feature>
<organism evidence="3">
    <name type="scientific">Aedes albopictus</name>
    <name type="common">Asian tiger mosquito</name>
    <name type="synonym">Stegomyia albopicta</name>
    <dbReference type="NCBI Taxonomy" id="7160"/>
    <lineage>
        <taxon>Eukaryota</taxon>
        <taxon>Metazoa</taxon>
        <taxon>Ecdysozoa</taxon>
        <taxon>Arthropoda</taxon>
        <taxon>Hexapoda</taxon>
        <taxon>Insecta</taxon>
        <taxon>Pterygota</taxon>
        <taxon>Neoptera</taxon>
        <taxon>Endopterygota</taxon>
        <taxon>Diptera</taxon>
        <taxon>Nematocera</taxon>
        <taxon>Culicoidea</taxon>
        <taxon>Culicidae</taxon>
        <taxon>Culicinae</taxon>
        <taxon>Aedini</taxon>
        <taxon>Aedes</taxon>
        <taxon>Stegomyia</taxon>
    </lineage>
</organism>
<proteinExistence type="evidence at transcript level"/>
<reference evidence="3" key="1">
    <citation type="journal article" date="2007" name="Insect Biochem. Mol. Biol.">
        <title>An insight into the sialome of the adult female mosquito Aedes albopictus.</title>
        <authorList>
            <person name="Arca B."/>
            <person name="Lombardo F."/>
            <person name="Francischetti I.M."/>
            <person name="Pham V.M."/>
            <person name="Mestres-Simon M."/>
            <person name="Andersen J.F."/>
            <person name="Ribeiro J.M."/>
        </authorList>
    </citation>
    <scope>NUCLEOTIDE SEQUENCE</scope>
    <source>
        <tissue evidence="3">Salivary glands</tissue>
    </source>
</reference>
<dbReference type="EMBL" id="AY826099">
    <property type="protein sequence ID" value="AAV90671.1"/>
    <property type="molecule type" value="mRNA"/>
</dbReference>
<evidence type="ECO:0000259" key="2">
    <source>
        <dbReference type="PROSITE" id="PS51465"/>
    </source>
</evidence>
<keyword evidence="1" id="KW-0732">Signal</keyword>
<dbReference type="PROSITE" id="PS00282">
    <property type="entry name" value="KAZAL_1"/>
    <property type="match status" value="1"/>
</dbReference>
<accession>Q5MIW1</accession>
<dbReference type="VEuPathDB" id="VectorBase:AALC636_028876"/>
<dbReference type="Pfam" id="PF00050">
    <property type="entry name" value="Kazal_1"/>
    <property type="match status" value="1"/>
</dbReference>
<dbReference type="CDD" id="cd00104">
    <property type="entry name" value="KAZAL_FS"/>
    <property type="match status" value="1"/>
</dbReference>
<dbReference type="InterPro" id="IPR002350">
    <property type="entry name" value="Kazal_dom"/>
</dbReference>
<evidence type="ECO:0000256" key="1">
    <source>
        <dbReference type="SAM" id="SignalP"/>
    </source>
</evidence>
<name>Q5MIW1_AEDAL</name>
<feature type="domain" description="Kazal-like" evidence="2">
    <location>
        <begin position="27"/>
        <end position="80"/>
    </location>
</feature>
<dbReference type="Gene3D" id="3.30.60.30">
    <property type="match status" value="1"/>
</dbReference>
<feature type="signal peptide" evidence="1">
    <location>
        <begin position="1"/>
        <end position="24"/>
    </location>
</feature>
<dbReference type="SMART" id="SM00280">
    <property type="entry name" value="KAZAL"/>
    <property type="match status" value="1"/>
</dbReference>